<evidence type="ECO:0000313" key="1">
    <source>
        <dbReference type="EMBL" id="BAB52542.1"/>
    </source>
</evidence>
<dbReference type="AlphaFoldDB" id="Q98A02"/>
<gene>
    <name evidence="1" type="ordered locus">mlr6215</name>
</gene>
<dbReference type="KEGG" id="mlo:mlr6215"/>
<organism evidence="1 2">
    <name type="scientific">Mesorhizobium japonicum (strain LMG 29417 / CECT 9101 / MAFF 303099)</name>
    <name type="common">Mesorhizobium loti (strain MAFF 303099)</name>
    <dbReference type="NCBI Taxonomy" id="266835"/>
    <lineage>
        <taxon>Bacteria</taxon>
        <taxon>Pseudomonadati</taxon>
        <taxon>Pseudomonadota</taxon>
        <taxon>Alphaproteobacteria</taxon>
        <taxon>Hyphomicrobiales</taxon>
        <taxon>Phyllobacteriaceae</taxon>
        <taxon>Mesorhizobium</taxon>
    </lineage>
</organism>
<protein>
    <submittedName>
        <fullName evidence="1">Mlr6215 protein</fullName>
    </submittedName>
</protein>
<accession>Q98A02</accession>
<name>Q98A02_RHILO</name>
<dbReference type="EMBL" id="BA000012">
    <property type="protein sequence ID" value="BAB52542.1"/>
    <property type="molecule type" value="Genomic_DNA"/>
</dbReference>
<dbReference type="Proteomes" id="UP000000552">
    <property type="component" value="Chromosome"/>
</dbReference>
<evidence type="ECO:0000313" key="2">
    <source>
        <dbReference type="Proteomes" id="UP000000552"/>
    </source>
</evidence>
<sequence>MLSHHPERSQWTAPVADDEGLTSACCHPFDPCWSLSAARSIHFATSRAFSLTALPCDAQRCYGDSSILYLNTQAAVLDTASIRPGFLLFSLQSIEAQAEGLFGAVFLSIGMIFARPSGERSELPTWMWVTSNEDKEAECHVWVKSQFDFVGTERLGASQGPNYGCTKGCRVRLYLGSVASR</sequence>
<reference evidence="1 2" key="1">
    <citation type="journal article" date="2000" name="DNA Res.">
        <title>Complete genome structure of the nitrogen-fixing symbiotic bacterium Mesorhizobium loti.</title>
        <authorList>
            <person name="Kaneko T."/>
            <person name="Nakamura Y."/>
            <person name="Sato S."/>
            <person name="Asamizu E."/>
            <person name="Kato T."/>
            <person name="Sasamoto S."/>
            <person name="Watanabe A."/>
            <person name="Idesawa K."/>
            <person name="Ishikawa A."/>
            <person name="Kawashima K."/>
            <person name="Kimura T."/>
            <person name="Kishida Y."/>
            <person name="Kiyokawa C."/>
            <person name="Kohara M."/>
            <person name="Matsumoto M."/>
            <person name="Matsuno A."/>
            <person name="Mochizuki Y."/>
            <person name="Nakayama S."/>
            <person name="Nakazaki N."/>
            <person name="Shimpo S."/>
            <person name="Sugimoto M."/>
            <person name="Takeuchi C."/>
            <person name="Yamada M."/>
            <person name="Tabata S."/>
        </authorList>
    </citation>
    <scope>NUCLEOTIDE SEQUENCE [LARGE SCALE GENOMIC DNA]</scope>
    <source>
        <strain evidence="2">LMG 29417 / CECT 9101 / MAFF 303099</strain>
    </source>
</reference>
<proteinExistence type="predicted"/>
<dbReference type="HOGENOM" id="CLU_1487918_0_0_5"/>